<dbReference type="AlphaFoldDB" id="A0A6V7U3K7"/>
<sequence>MVVFVDNKSWHFVHRERSRIGWGIKTKVKRISLSQLPFFSFKSKVTKIMREELNNWENEWNPSMRSHPEATHPEYSLLVNSKTFFLVEAAAENPFGTEFFVWLDAGYGHGDRSIFPPAWKWQPKFEKEIISLIKLTPPTDLINHYNLQSLYRDISVISGGFLAGDRNSIIRLHQLYYKKFINLIEKQKIDDDQTMLVLLINEYPEFFHIYYGDWFDAFELF</sequence>
<dbReference type="OrthoDB" id="411632at2759"/>
<accession>A0A6V7U3K7</accession>
<dbReference type="EMBL" id="CAJEWN010000033">
    <property type="protein sequence ID" value="CAD2144560.1"/>
    <property type="molecule type" value="Genomic_DNA"/>
</dbReference>
<name>A0A6V7U3K7_MELEN</name>
<evidence type="ECO:0000313" key="2">
    <source>
        <dbReference type="Proteomes" id="UP000580250"/>
    </source>
</evidence>
<protein>
    <submittedName>
        <fullName evidence="1">Uncharacterized protein</fullName>
    </submittedName>
</protein>
<organism evidence="1 2">
    <name type="scientific">Meloidogyne enterolobii</name>
    <name type="common">Root-knot nematode worm</name>
    <name type="synonym">Meloidogyne mayaguensis</name>
    <dbReference type="NCBI Taxonomy" id="390850"/>
    <lineage>
        <taxon>Eukaryota</taxon>
        <taxon>Metazoa</taxon>
        <taxon>Ecdysozoa</taxon>
        <taxon>Nematoda</taxon>
        <taxon>Chromadorea</taxon>
        <taxon>Rhabditida</taxon>
        <taxon>Tylenchina</taxon>
        <taxon>Tylenchomorpha</taxon>
        <taxon>Tylenchoidea</taxon>
        <taxon>Meloidogynidae</taxon>
        <taxon>Meloidogyninae</taxon>
        <taxon>Meloidogyne</taxon>
    </lineage>
</organism>
<reference evidence="1 2" key="1">
    <citation type="submission" date="2020-08" db="EMBL/GenBank/DDBJ databases">
        <authorList>
            <person name="Koutsovoulos G."/>
            <person name="Danchin GJ E."/>
        </authorList>
    </citation>
    <scope>NUCLEOTIDE SEQUENCE [LARGE SCALE GENOMIC DNA]</scope>
</reference>
<proteinExistence type="predicted"/>
<dbReference type="Pfam" id="PF09612">
    <property type="entry name" value="HtrL_YibB"/>
    <property type="match status" value="1"/>
</dbReference>
<evidence type="ECO:0000313" key="1">
    <source>
        <dbReference type="EMBL" id="CAD2144560.1"/>
    </source>
</evidence>
<dbReference type="InterPro" id="IPR011735">
    <property type="entry name" value="WlaTC/HtrL_glycosyltransf"/>
</dbReference>
<gene>
    <name evidence="1" type="ORF">MENT_LOCUS7990</name>
</gene>
<comment type="caution">
    <text evidence="1">The sequence shown here is derived from an EMBL/GenBank/DDBJ whole genome shotgun (WGS) entry which is preliminary data.</text>
</comment>
<dbReference type="Proteomes" id="UP000580250">
    <property type="component" value="Unassembled WGS sequence"/>
</dbReference>